<evidence type="ECO:0000256" key="4">
    <source>
        <dbReference type="ARBA" id="ARBA00023242"/>
    </source>
</evidence>
<feature type="region of interest" description="Disordered" evidence="5">
    <location>
        <begin position="1046"/>
        <end position="1082"/>
    </location>
</feature>
<evidence type="ECO:0000256" key="1">
    <source>
        <dbReference type="ARBA" id="ARBA00004123"/>
    </source>
</evidence>
<dbReference type="SMART" id="SM00913">
    <property type="entry name" value="IBN_N"/>
    <property type="match status" value="1"/>
</dbReference>
<dbReference type="InterPro" id="IPR011989">
    <property type="entry name" value="ARM-like"/>
</dbReference>
<organism evidence="7 8">
    <name type="scientific">Tilletia horrida</name>
    <dbReference type="NCBI Taxonomy" id="155126"/>
    <lineage>
        <taxon>Eukaryota</taxon>
        <taxon>Fungi</taxon>
        <taxon>Dikarya</taxon>
        <taxon>Basidiomycota</taxon>
        <taxon>Ustilaginomycotina</taxon>
        <taxon>Exobasidiomycetes</taxon>
        <taxon>Tilletiales</taxon>
        <taxon>Tilletiaceae</taxon>
        <taxon>Tilletia</taxon>
    </lineage>
</organism>
<dbReference type="InterPro" id="IPR016024">
    <property type="entry name" value="ARM-type_fold"/>
</dbReference>
<comment type="caution">
    <text evidence="7">The sequence shown here is derived from an EMBL/GenBank/DDBJ whole genome shotgun (WGS) entry which is preliminary data.</text>
</comment>
<name>A0AAN6GDB3_9BASI</name>
<dbReference type="Pfam" id="PF03810">
    <property type="entry name" value="IBN_N"/>
    <property type="match status" value="1"/>
</dbReference>
<keyword evidence="8" id="KW-1185">Reference proteome</keyword>
<feature type="region of interest" description="Disordered" evidence="5">
    <location>
        <begin position="1147"/>
        <end position="1168"/>
    </location>
</feature>
<sequence length="1168" mass="124553">MSESLQAELVQVLGATLSPDTNTRRAAEAQLAALHAQNTDVGPALSVLVLPAAPSPIAPSETALRQAAALSLRQLVKAKWSPLFEQFTGYPTGPGGAPEAIPEGAKQTVRTNLLHALASSPTKSARLAASYTLAAIASSDFPDQFSELLPSLGQMLQEQSPPDTVHGALAFLTEFVRDELDEQQIVGIGQDLLPLMERILADTKYSPFLRARTLLIFRQLLTTLHMLKDTFPDIVKNAIGNLLPRWLQALTGLVSSDILPELDPSTGWEALALRNEAYKTLKHAAYFRAHFRASLPSIVDATLSALDRALPLFESIELVPSAQYTDGNLPSAPDGEQDVFVGIAGVAASALELLGECVRVRDVDASKKKAAARQPSSADSAPKNPFFQSPSPAQPSPYFRALLAQIFAYARVTQADEETWADDINAFVAADEDEAYVGPDSTASGLLRIVAIEQLYEILSAQPALTLAALGGGGAAEAEGGGAGGVLAGACARGHAKKSQGVEGWWKDEEAVLACLGSVSELVEETLESVQGKPLDLERIFQEVVMPNISGNVPAFLRGRAFVFSSQYASVLPANLAAQFLEEAVRTIETDHSANGEDGNGAEIVTVSAVRCIKNFHRHLDTEIVRPFAPRIISRLGPLLSAAQEDILVLLLETVQAVVAESSQGEGAQVSVVPAETYAAIVEVALNVWAGNARDPVLTSVVSDLFETLSSSRAPGVAHAVISHTLPQLAHSMTETPEADEENAPLRQSAVELAGSVLEGAEAEVLHAVGAVGIVLPHLLEILGRTEDRDILQVSQEMERCLWLVVSAHKYNRAHLQYGIRALTLLLRKVPDHVLAWHDPSTNTPAISAILSVVARVLSPAEAESGGLAVGDLLIALLRKAGSAVLPALPELLQALVRRVVDAQTASFSQSLIIPFAYLMQEQAPVVLELLESTSVEVTVPNATGAEKRTVSGLEALATKWVEDCETFQGFWAQRVSTLALARLLESRRPVLDAVLVKGDQLPDTSSIIRTRSRAKTMPHQFTRIPISAKLLKILVNEYGRATRGPPGAASAGLGLGEGERAKTPDSDDEDGEWDDEEEDVPADKGMMYLSDVLGAGGIEGLDMEDLLTGAEDEDLKADPVYQMDMKAHLAAFLRSLQNVAPALPESVTSSLTAEEGKRLQSALSFSG</sequence>
<dbReference type="GO" id="GO:0031267">
    <property type="term" value="F:small GTPase binding"/>
    <property type="evidence" value="ECO:0007669"/>
    <property type="project" value="InterPro"/>
</dbReference>
<keyword evidence="2" id="KW-0813">Transport</keyword>
<dbReference type="PROSITE" id="PS50166">
    <property type="entry name" value="IMPORTIN_B_NT"/>
    <property type="match status" value="1"/>
</dbReference>
<dbReference type="GO" id="GO:0005635">
    <property type="term" value="C:nuclear envelope"/>
    <property type="evidence" value="ECO:0007669"/>
    <property type="project" value="TreeGrafter"/>
</dbReference>
<evidence type="ECO:0000256" key="3">
    <source>
        <dbReference type="ARBA" id="ARBA00022927"/>
    </source>
</evidence>
<comment type="subcellular location">
    <subcellularLocation>
        <location evidence="1">Nucleus</location>
    </subcellularLocation>
</comment>
<feature type="domain" description="Importin N-terminal" evidence="6">
    <location>
        <begin position="27"/>
        <end position="119"/>
    </location>
</feature>
<dbReference type="PANTHER" id="PTHR10997">
    <property type="entry name" value="IMPORTIN-7, 8, 11"/>
    <property type="match status" value="1"/>
</dbReference>
<dbReference type="Proteomes" id="UP001176521">
    <property type="component" value="Unassembled WGS sequence"/>
</dbReference>
<dbReference type="PANTHER" id="PTHR10997:SF9">
    <property type="entry name" value="IMPORTIN-9"/>
    <property type="match status" value="1"/>
</dbReference>
<accession>A0AAN6GDB3</accession>
<dbReference type="InterPro" id="IPR001494">
    <property type="entry name" value="Importin-beta_N"/>
</dbReference>
<evidence type="ECO:0000256" key="2">
    <source>
        <dbReference type="ARBA" id="ARBA00022448"/>
    </source>
</evidence>
<feature type="compositionally biased region" description="Acidic residues" evidence="5">
    <location>
        <begin position="1067"/>
        <end position="1081"/>
    </location>
</feature>
<dbReference type="InterPro" id="IPR056840">
    <property type="entry name" value="HEAT_IPO9_central"/>
</dbReference>
<evidence type="ECO:0000259" key="6">
    <source>
        <dbReference type="PROSITE" id="PS50166"/>
    </source>
</evidence>
<keyword evidence="3" id="KW-0653">Protein transport</keyword>
<protein>
    <recommendedName>
        <fullName evidence="6">Importin N-terminal domain-containing protein</fullName>
    </recommendedName>
</protein>
<dbReference type="EMBL" id="JAPDMQ010000115">
    <property type="protein sequence ID" value="KAK0534497.1"/>
    <property type="molecule type" value="Genomic_DNA"/>
</dbReference>
<dbReference type="GO" id="GO:0005829">
    <property type="term" value="C:cytosol"/>
    <property type="evidence" value="ECO:0007669"/>
    <property type="project" value="TreeGrafter"/>
</dbReference>
<evidence type="ECO:0000313" key="7">
    <source>
        <dbReference type="EMBL" id="KAK0534497.1"/>
    </source>
</evidence>
<dbReference type="AlphaFoldDB" id="A0AAN6GDB3"/>
<proteinExistence type="predicted"/>
<dbReference type="SUPFAM" id="SSF48371">
    <property type="entry name" value="ARM repeat"/>
    <property type="match status" value="1"/>
</dbReference>
<reference evidence="7" key="1">
    <citation type="journal article" date="2023" name="PhytoFront">
        <title>Draft Genome Resources of Seven Strains of Tilletia horrida, Causal Agent of Kernel Smut of Rice.</title>
        <authorList>
            <person name="Khanal S."/>
            <person name="Antony Babu S."/>
            <person name="Zhou X.G."/>
        </authorList>
    </citation>
    <scope>NUCLEOTIDE SEQUENCE</scope>
    <source>
        <strain evidence="7">TX3</strain>
    </source>
</reference>
<keyword evidence="4" id="KW-0539">Nucleus</keyword>
<evidence type="ECO:0000256" key="5">
    <source>
        <dbReference type="SAM" id="MobiDB-lite"/>
    </source>
</evidence>
<dbReference type="GO" id="GO:0006606">
    <property type="term" value="P:protein import into nucleus"/>
    <property type="evidence" value="ECO:0007669"/>
    <property type="project" value="TreeGrafter"/>
</dbReference>
<evidence type="ECO:0000313" key="8">
    <source>
        <dbReference type="Proteomes" id="UP001176521"/>
    </source>
</evidence>
<feature type="region of interest" description="Disordered" evidence="5">
    <location>
        <begin position="369"/>
        <end position="390"/>
    </location>
</feature>
<gene>
    <name evidence="7" type="ORF">OC842_002614</name>
</gene>
<dbReference type="Gene3D" id="1.25.10.10">
    <property type="entry name" value="Leucine-rich Repeat Variant"/>
    <property type="match status" value="1"/>
</dbReference>
<dbReference type="Pfam" id="PF25018">
    <property type="entry name" value="HEAT_IPO9_c"/>
    <property type="match status" value="1"/>
</dbReference>